<sequence>MPAHWIDLIPASLYIDTKTPLDGDPLPTATTDPKMPFAKGSQRPILLKKSAMVCASEKYAFDIEIFTFGRGFWTWISRSSVQKRRFHQSMIRQFGQTDFFNRIGQKLSFRCAYEFEGDSTRTLVY</sequence>
<accession>A0A010SUV0</accession>
<evidence type="ECO:0000313" key="2">
    <source>
        <dbReference type="Proteomes" id="UP000022611"/>
    </source>
</evidence>
<reference evidence="1 2" key="1">
    <citation type="journal article" date="2011" name="J. Bacteriol.">
        <title>Draft genome sequence of the polycyclic aromatic hydrocarbon-degrading, genetically engineered bioluminescent bioreporter Pseudomonas fluorescens HK44.</title>
        <authorList>
            <person name="Chauhan A."/>
            <person name="Layton A.C."/>
            <person name="Williams D.E."/>
            <person name="Smartt A.E."/>
            <person name="Ripp S."/>
            <person name="Karpinets T.V."/>
            <person name="Brown S.D."/>
            <person name="Sayler G.S."/>
        </authorList>
    </citation>
    <scope>NUCLEOTIDE SEQUENCE [LARGE SCALE GENOMIC DNA]</scope>
    <source>
        <strain evidence="1 2">HK44</strain>
    </source>
</reference>
<dbReference type="Proteomes" id="UP000022611">
    <property type="component" value="Unassembled WGS sequence"/>
</dbReference>
<proteinExistence type="predicted"/>
<organism evidence="1 2">
    <name type="scientific">Pseudomonas fluorescens HK44</name>
    <dbReference type="NCBI Taxonomy" id="1042209"/>
    <lineage>
        <taxon>Bacteria</taxon>
        <taxon>Pseudomonadati</taxon>
        <taxon>Pseudomonadota</taxon>
        <taxon>Gammaproteobacteria</taxon>
        <taxon>Pseudomonadales</taxon>
        <taxon>Pseudomonadaceae</taxon>
        <taxon>Pseudomonas</taxon>
    </lineage>
</organism>
<evidence type="ECO:0000313" key="1">
    <source>
        <dbReference type="EMBL" id="EXF96525.1"/>
    </source>
</evidence>
<dbReference type="HOGENOM" id="CLU_1990744_0_0_6"/>
<dbReference type="EMBL" id="AFOY02000002">
    <property type="protein sequence ID" value="EXF96525.1"/>
    <property type="molecule type" value="Genomic_DNA"/>
</dbReference>
<protein>
    <submittedName>
        <fullName evidence="1">Uncharacterized protein</fullName>
    </submittedName>
</protein>
<comment type="caution">
    <text evidence="1">The sequence shown here is derived from an EMBL/GenBank/DDBJ whole genome shotgun (WGS) entry which is preliminary data.</text>
</comment>
<dbReference type="PATRIC" id="fig|1042209.11.peg.434"/>
<gene>
    <name evidence="1" type="ORF">HK44_016440</name>
</gene>
<name>A0A010SUV0_PSEFL</name>
<dbReference type="AlphaFoldDB" id="A0A010SUV0"/>